<evidence type="ECO:0000259" key="1">
    <source>
        <dbReference type="Pfam" id="PF07883"/>
    </source>
</evidence>
<reference evidence="2" key="1">
    <citation type="submission" date="2023-03" db="EMBL/GenBank/DDBJ databases">
        <title>Massive genome expansion in bonnet fungi (Mycena s.s.) driven by repeated elements and novel gene families across ecological guilds.</title>
        <authorList>
            <consortium name="Lawrence Berkeley National Laboratory"/>
            <person name="Harder C.B."/>
            <person name="Miyauchi S."/>
            <person name="Viragh M."/>
            <person name="Kuo A."/>
            <person name="Thoen E."/>
            <person name="Andreopoulos B."/>
            <person name="Lu D."/>
            <person name="Skrede I."/>
            <person name="Drula E."/>
            <person name="Henrissat B."/>
            <person name="Morin E."/>
            <person name="Kohler A."/>
            <person name="Barry K."/>
            <person name="LaButti K."/>
            <person name="Morin E."/>
            <person name="Salamov A."/>
            <person name="Lipzen A."/>
            <person name="Mereny Z."/>
            <person name="Hegedus B."/>
            <person name="Baldrian P."/>
            <person name="Stursova M."/>
            <person name="Weitz H."/>
            <person name="Taylor A."/>
            <person name="Grigoriev I.V."/>
            <person name="Nagy L.G."/>
            <person name="Martin F."/>
            <person name="Kauserud H."/>
        </authorList>
    </citation>
    <scope>NUCLEOTIDE SEQUENCE</scope>
    <source>
        <strain evidence="2">9144</strain>
    </source>
</reference>
<dbReference type="EMBL" id="JARJCW010000003">
    <property type="protein sequence ID" value="KAJ7227294.1"/>
    <property type="molecule type" value="Genomic_DNA"/>
</dbReference>
<evidence type="ECO:0000313" key="2">
    <source>
        <dbReference type="EMBL" id="KAJ7227294.1"/>
    </source>
</evidence>
<dbReference type="InterPro" id="IPR011051">
    <property type="entry name" value="RmlC_Cupin_sf"/>
</dbReference>
<accession>A0AAD7E430</accession>
<dbReference type="Proteomes" id="UP001219525">
    <property type="component" value="Unassembled WGS sequence"/>
</dbReference>
<dbReference type="InterPro" id="IPR013096">
    <property type="entry name" value="Cupin_2"/>
</dbReference>
<sequence length="152" mass="16637">MATFVVRAATIQSLLKARPHPFDATRVRETASLGDQVGLKKTGIHKTWLAPHMVSTVEHFHDCDEEWFYILRGGGTLLCAGECEDIAVSAGDFAGFTTASRQPHAFRAGEEGMEYLIGGNREPVDICHYPLIGKALVINRGGENIVVDEKVK</sequence>
<evidence type="ECO:0000313" key="3">
    <source>
        <dbReference type="Proteomes" id="UP001219525"/>
    </source>
</evidence>
<feature type="domain" description="Cupin type-2" evidence="1">
    <location>
        <begin position="50"/>
        <end position="114"/>
    </location>
</feature>
<organism evidence="2 3">
    <name type="scientific">Mycena pura</name>
    <dbReference type="NCBI Taxonomy" id="153505"/>
    <lineage>
        <taxon>Eukaryota</taxon>
        <taxon>Fungi</taxon>
        <taxon>Dikarya</taxon>
        <taxon>Basidiomycota</taxon>
        <taxon>Agaricomycotina</taxon>
        <taxon>Agaricomycetes</taxon>
        <taxon>Agaricomycetidae</taxon>
        <taxon>Agaricales</taxon>
        <taxon>Marasmiineae</taxon>
        <taxon>Mycenaceae</taxon>
        <taxon>Mycena</taxon>
    </lineage>
</organism>
<dbReference type="InterPro" id="IPR014710">
    <property type="entry name" value="RmlC-like_jellyroll"/>
</dbReference>
<protein>
    <submittedName>
        <fullName evidence="2">Cupin domain-containing protein</fullName>
    </submittedName>
</protein>
<dbReference type="Pfam" id="PF07883">
    <property type="entry name" value="Cupin_2"/>
    <property type="match status" value="1"/>
</dbReference>
<dbReference type="AlphaFoldDB" id="A0AAD7E430"/>
<gene>
    <name evidence="2" type="ORF">GGX14DRAFT_418935</name>
</gene>
<name>A0AAD7E430_9AGAR</name>
<comment type="caution">
    <text evidence="2">The sequence shown here is derived from an EMBL/GenBank/DDBJ whole genome shotgun (WGS) entry which is preliminary data.</text>
</comment>
<proteinExistence type="predicted"/>
<dbReference type="SUPFAM" id="SSF51182">
    <property type="entry name" value="RmlC-like cupins"/>
    <property type="match status" value="1"/>
</dbReference>
<keyword evidence="3" id="KW-1185">Reference proteome</keyword>
<dbReference type="Gene3D" id="2.60.120.10">
    <property type="entry name" value="Jelly Rolls"/>
    <property type="match status" value="1"/>
</dbReference>